<feature type="repeat" description="ANK" evidence="6">
    <location>
        <begin position="123"/>
        <end position="145"/>
    </location>
</feature>
<dbReference type="Pfam" id="PF12796">
    <property type="entry name" value="Ank_2"/>
    <property type="match status" value="1"/>
</dbReference>
<keyword evidence="10" id="KW-0347">Helicase</keyword>
<evidence type="ECO:0000256" key="5">
    <source>
        <dbReference type="ARBA" id="ARBA00038500"/>
    </source>
</evidence>
<evidence type="ECO:0000256" key="1">
    <source>
        <dbReference type="ARBA" id="ARBA00004906"/>
    </source>
</evidence>
<organism evidence="9">
    <name type="scientific">Cladocopium goreaui</name>
    <dbReference type="NCBI Taxonomy" id="2562237"/>
    <lineage>
        <taxon>Eukaryota</taxon>
        <taxon>Sar</taxon>
        <taxon>Alveolata</taxon>
        <taxon>Dinophyceae</taxon>
        <taxon>Suessiales</taxon>
        <taxon>Symbiodiniaceae</taxon>
        <taxon>Cladocopium</taxon>
    </lineage>
</organism>
<feature type="non-terminal residue" evidence="9">
    <location>
        <position position="1"/>
    </location>
</feature>
<dbReference type="InterPro" id="IPR011990">
    <property type="entry name" value="TPR-like_helical_dom_sf"/>
</dbReference>
<name>A0A9P1CLW4_9DINO</name>
<evidence type="ECO:0000259" key="8">
    <source>
        <dbReference type="PROSITE" id="PS51192"/>
    </source>
</evidence>
<dbReference type="PRINTS" id="PR01415">
    <property type="entry name" value="ANKYRIN"/>
</dbReference>
<dbReference type="PROSITE" id="PS50088">
    <property type="entry name" value="ANK_REPEAT"/>
    <property type="match status" value="3"/>
</dbReference>
<feature type="non-terminal residue" evidence="9">
    <location>
        <position position="1706"/>
    </location>
</feature>
<reference evidence="10 11" key="2">
    <citation type="submission" date="2024-05" db="EMBL/GenBank/DDBJ databases">
        <authorList>
            <person name="Chen Y."/>
            <person name="Shah S."/>
            <person name="Dougan E. K."/>
            <person name="Thang M."/>
            <person name="Chan C."/>
        </authorList>
    </citation>
    <scope>NUCLEOTIDE SEQUENCE [LARGE SCALE GENOMIC DNA]</scope>
</reference>
<dbReference type="EMBL" id="CAMXCT010001989">
    <property type="protein sequence ID" value="CAI3994712.1"/>
    <property type="molecule type" value="Genomic_DNA"/>
</dbReference>
<protein>
    <submittedName>
        <fullName evidence="10">DEAD/DEAH box helicase domain-containing protein</fullName>
    </submittedName>
</protein>
<dbReference type="InterPro" id="IPR036770">
    <property type="entry name" value="Ankyrin_rpt-contain_sf"/>
</dbReference>
<dbReference type="EMBL" id="CAMXCT020001989">
    <property type="protein sequence ID" value="CAL1148087.1"/>
    <property type="molecule type" value="Genomic_DNA"/>
</dbReference>
<dbReference type="InterPro" id="IPR014001">
    <property type="entry name" value="Helicase_ATP-bd"/>
</dbReference>
<keyword evidence="4 6" id="KW-0040">ANK repeat</keyword>
<gene>
    <name evidence="9" type="ORF">C1SCF055_LOCUS21341</name>
</gene>
<evidence type="ECO:0000256" key="2">
    <source>
        <dbReference type="ARBA" id="ARBA00022737"/>
    </source>
</evidence>
<dbReference type="SUPFAM" id="SSF52540">
    <property type="entry name" value="P-loop containing nucleoside triphosphate hydrolases"/>
    <property type="match status" value="1"/>
</dbReference>
<dbReference type="InterPro" id="IPR002110">
    <property type="entry name" value="Ankyrin_rpt"/>
</dbReference>
<dbReference type="GO" id="GO:0005524">
    <property type="term" value="F:ATP binding"/>
    <property type="evidence" value="ECO:0007669"/>
    <property type="project" value="InterPro"/>
</dbReference>
<dbReference type="Proteomes" id="UP001152797">
    <property type="component" value="Unassembled WGS sequence"/>
</dbReference>
<dbReference type="SMART" id="SM00248">
    <property type="entry name" value="ANK"/>
    <property type="match status" value="4"/>
</dbReference>
<dbReference type="GO" id="GO:0004386">
    <property type="term" value="F:helicase activity"/>
    <property type="evidence" value="ECO:0007669"/>
    <property type="project" value="UniProtKB-KW"/>
</dbReference>
<comment type="similarity">
    <text evidence="5">Belongs to the fem-1 family.</text>
</comment>
<accession>A0A9P1CLW4</accession>
<dbReference type="PROSITE" id="PS51192">
    <property type="entry name" value="HELICASE_ATP_BIND_1"/>
    <property type="match status" value="1"/>
</dbReference>
<feature type="repeat" description="ANK" evidence="6">
    <location>
        <begin position="90"/>
        <end position="122"/>
    </location>
</feature>
<dbReference type="Gene3D" id="3.40.50.300">
    <property type="entry name" value="P-loop containing nucleotide triphosphate hydrolases"/>
    <property type="match status" value="1"/>
</dbReference>
<dbReference type="SMART" id="SM00487">
    <property type="entry name" value="DEXDc"/>
    <property type="match status" value="1"/>
</dbReference>
<dbReference type="EMBL" id="CAMXCT030001989">
    <property type="protein sequence ID" value="CAL4782024.1"/>
    <property type="molecule type" value="Genomic_DNA"/>
</dbReference>
<dbReference type="PROSITE" id="PS50297">
    <property type="entry name" value="ANK_REP_REGION"/>
    <property type="match status" value="3"/>
</dbReference>
<feature type="repeat" description="ANK" evidence="6">
    <location>
        <begin position="341"/>
        <end position="373"/>
    </location>
</feature>
<feature type="domain" description="Helicase ATP-binding" evidence="8">
    <location>
        <begin position="1197"/>
        <end position="1367"/>
    </location>
</feature>
<evidence type="ECO:0000256" key="6">
    <source>
        <dbReference type="PROSITE-ProRule" id="PRU00023"/>
    </source>
</evidence>
<dbReference type="Pfam" id="PF00270">
    <property type="entry name" value="DEAD"/>
    <property type="match status" value="1"/>
</dbReference>
<keyword evidence="2" id="KW-0677">Repeat</keyword>
<evidence type="ECO:0000313" key="11">
    <source>
        <dbReference type="Proteomes" id="UP001152797"/>
    </source>
</evidence>
<feature type="compositionally biased region" description="Basic and acidic residues" evidence="7">
    <location>
        <begin position="1663"/>
        <end position="1706"/>
    </location>
</feature>
<keyword evidence="11" id="KW-1185">Reference proteome</keyword>
<dbReference type="PANTHER" id="PTHR24173:SF74">
    <property type="entry name" value="ANKYRIN REPEAT DOMAIN-CONTAINING PROTEIN 16"/>
    <property type="match status" value="1"/>
</dbReference>
<dbReference type="PANTHER" id="PTHR24173">
    <property type="entry name" value="ANKYRIN REPEAT CONTAINING"/>
    <property type="match status" value="1"/>
</dbReference>
<comment type="pathway">
    <text evidence="1">Protein modification; protein ubiquitination.</text>
</comment>
<proteinExistence type="inferred from homology"/>
<sequence>VKDGVQPDKTSLRRQVTPVPYEQEELENWIQGLAPHVTCGLCGPSTGAPGRPVALRGDNDILVAAGRGHLGGVRHLLRTVPGAVATKDRWGGTALHWPASNGRAEICRVLLAAGAEVDAREFDGETPLHWAADDGQVEVVNLLLEDPEELVSHAGHEMPMVGGRGCFRDRNCTPKELRRFGFWSWVVLRGTTPHDLAKDGDDKKVFVALLSGKDCECLWLQDRSIRQLKEEAQHVSKLGVQHIMWGLDGLVLACLWQKLDVAIKHLIGPDMEPDEEKMLAEENVMPGTTLTVVAVNQAAEDEKEAAECGNDILTAAWRGRLGAVRHLLRTVPGAVAAKDVSGGTALHGAACDGRAEICRVLLAAGAEMDAREIDGVTAICLPVPFSDVCRVAFRDYMSSTFGMFLDVAQLVLWQAFEPSSFFGRLQNIAGLGLLITMDSGSSAQARQLTAEAADVGTFLAAGLAQAGSHNLRDGLGVEARAHDSDTLPEEVEPVKDSLMLQVCSLHQAETAAAQRIQELDSYLREEAKGVEQVLGQLGATSALWESQKLKHILEIQEQQFGKEDRDTLNTKIDLAAALQLQKDFTGAQKQLEEVFEALSRARSADLKPQLEEVSEALGRAGPTDLKDELHGCCCEHQHVPTLPPGKPESALFVVIMALICFDHLEMTQSHAGRSTALRVYLDAFTKTSSRDERVTLFSNRNSLLPKLEEETMLKEVSKMQSQKLGEEHPLTVNSKADLAVVLQEREEQKEAAQVLKEILREAHGHDVGIDFVKDLTLSPGPAAAAKDSAIDDKNKFTLHFVAKERAHANTEETKRDFETFGYLVKMKDRDSEKLKREQAKAKLTHAVVVAADATVEEEKKCRQEAKRGWEENGKTAAWGCQWFHVWKEKRDGVLRRVVYVSASHEIDDKNELLENFDHDPELDNTLAFQTDPPKLVVHNAAPQTVHEAVEKKQTLRVVFFPGQKGQGKLMLRELKCRDLWDGVGCGGSQKCEIAYVEQMRAEHGSAWDYEEIDVTRFLEKEFPVHSTVDAKHGNRWRTGVLLMTVPSFDDDAVTRSAELKWIVQCKETQQIFVSRHIRHATEAIYNLMDNGGHDALKKALQSAIPKNIQAELPFRSRLPRGAPSIAFNVKAEEIETVQVLRDKVLSGELNLSMRQSLAQDPHASADIEVDQSEFLEAYERSLQRLSKLTDHQQEKLAELKEPNQDLHLTAPAGGGKTFVAAKYVLERLQRNPKGLVLYVCPCISLGLYFLRWLARWHAAETKESTRAATETLMERVVMLEKPYEKFILLSIQGDQIVQTPAAPVSQSVTTNQKLEFMLAVFDEGHEVLRHRNILDGISSQTILLLSDTSQSSETSQRFPSIKRVALTQVVRSTKRIVRGAAAFQLSDEGQHTTSLGTDGPPLKCFIFKSDAEITPGGFKHEYVEFIMKAFWHVAQTFSSLRSFNNRIALLVPDDSFVKKLKGPLQEELDHSFRQRNLRLFSFNESLSFLPTEFPEAKDEVIILDTVDRSRGHEAFIVICIGLDEAIEGQGAEVDLATRAQLYIGISRAQFMAIVVNCHVPGGWLEFLTKLEFKESKFEETSGRAEIRTNAAAETLKVSAVPNSWQTTASESAHGADESKHDEDTKPKHGQVQDFPERTELKVLKSSVWDTMIDSEIASQIHHLRFDPRAEAKPPPEADAKEDAAQAEADAKEDAAQAKADEAEAAK</sequence>
<dbReference type="Pfam" id="PF00023">
    <property type="entry name" value="Ank"/>
    <property type="match status" value="1"/>
</dbReference>
<evidence type="ECO:0000256" key="3">
    <source>
        <dbReference type="ARBA" id="ARBA00022786"/>
    </source>
</evidence>
<dbReference type="InterPro" id="IPR011545">
    <property type="entry name" value="DEAD/DEAH_box_helicase_dom"/>
</dbReference>
<dbReference type="Gene3D" id="1.25.40.10">
    <property type="entry name" value="Tetratricopeptide repeat domain"/>
    <property type="match status" value="2"/>
</dbReference>
<feature type="compositionally biased region" description="Basic and acidic residues" evidence="7">
    <location>
        <begin position="1613"/>
        <end position="1626"/>
    </location>
</feature>
<dbReference type="OrthoDB" id="539213at2759"/>
<dbReference type="GO" id="GO:0003676">
    <property type="term" value="F:nucleic acid binding"/>
    <property type="evidence" value="ECO:0007669"/>
    <property type="project" value="InterPro"/>
</dbReference>
<dbReference type="Gene3D" id="1.25.40.20">
    <property type="entry name" value="Ankyrin repeat-containing domain"/>
    <property type="match status" value="2"/>
</dbReference>
<keyword evidence="10" id="KW-0067">ATP-binding</keyword>
<feature type="region of interest" description="Disordered" evidence="7">
    <location>
        <begin position="1659"/>
        <end position="1706"/>
    </location>
</feature>
<evidence type="ECO:0000313" key="10">
    <source>
        <dbReference type="EMBL" id="CAL4782024.1"/>
    </source>
</evidence>
<keyword evidence="10" id="KW-0547">Nucleotide-binding</keyword>
<feature type="compositionally biased region" description="Polar residues" evidence="7">
    <location>
        <begin position="1600"/>
        <end position="1610"/>
    </location>
</feature>
<keyword evidence="10" id="KW-0378">Hydrolase</keyword>
<feature type="region of interest" description="Disordered" evidence="7">
    <location>
        <begin position="1597"/>
        <end position="1636"/>
    </location>
</feature>
<dbReference type="InterPro" id="IPR027417">
    <property type="entry name" value="P-loop_NTPase"/>
</dbReference>
<comment type="caution">
    <text evidence="9">The sequence shown here is derived from an EMBL/GenBank/DDBJ whole genome shotgun (WGS) entry which is preliminary data.</text>
</comment>
<keyword evidence="3" id="KW-0833">Ubl conjugation pathway</keyword>
<reference evidence="9" key="1">
    <citation type="submission" date="2022-10" db="EMBL/GenBank/DDBJ databases">
        <authorList>
            <person name="Chen Y."/>
            <person name="Dougan E. K."/>
            <person name="Chan C."/>
            <person name="Rhodes N."/>
            <person name="Thang M."/>
        </authorList>
    </citation>
    <scope>NUCLEOTIDE SEQUENCE</scope>
</reference>
<dbReference type="SUPFAM" id="SSF48403">
    <property type="entry name" value="Ankyrin repeat"/>
    <property type="match status" value="1"/>
</dbReference>
<evidence type="ECO:0000256" key="4">
    <source>
        <dbReference type="ARBA" id="ARBA00023043"/>
    </source>
</evidence>
<evidence type="ECO:0000256" key="7">
    <source>
        <dbReference type="SAM" id="MobiDB-lite"/>
    </source>
</evidence>
<evidence type="ECO:0000313" key="9">
    <source>
        <dbReference type="EMBL" id="CAI3994712.1"/>
    </source>
</evidence>